<dbReference type="AlphaFoldDB" id="A0AA39HHD3"/>
<evidence type="ECO:0000313" key="1">
    <source>
        <dbReference type="EMBL" id="KAK0405236.1"/>
    </source>
</evidence>
<sequence>MHFFESNELETARQMLEDIGTQCAAALELRSVAERTPEPRQPVIDSQRCSIISKYREKRREDLGRDFAEENFDHVDHSPSSPIDARTRLLVEADNYFSEEMLDDSSDPFAYWKKQQTEGKLPILRTLIRLAVELLLVDAEVQNQFLLHTR</sequence>
<gene>
    <name evidence="1" type="ORF">QR680_017871</name>
</gene>
<reference evidence="1" key="1">
    <citation type="submission" date="2023-06" db="EMBL/GenBank/DDBJ databases">
        <title>Genomic analysis of the entomopathogenic nematode Steinernema hermaphroditum.</title>
        <authorList>
            <person name="Schwarz E.M."/>
            <person name="Heppert J.K."/>
            <person name="Baniya A."/>
            <person name="Schwartz H.T."/>
            <person name="Tan C.-H."/>
            <person name="Antoshechkin I."/>
            <person name="Sternberg P.W."/>
            <person name="Goodrich-Blair H."/>
            <person name="Dillman A.R."/>
        </authorList>
    </citation>
    <scope>NUCLEOTIDE SEQUENCE</scope>
    <source>
        <strain evidence="1">PS9179</strain>
        <tissue evidence="1">Whole animal</tissue>
    </source>
</reference>
<keyword evidence="2" id="KW-1185">Reference proteome</keyword>
<name>A0AA39HHD3_9BILA</name>
<dbReference type="Proteomes" id="UP001175271">
    <property type="component" value="Unassembled WGS sequence"/>
</dbReference>
<protein>
    <submittedName>
        <fullName evidence="1">Uncharacterized protein</fullName>
    </submittedName>
</protein>
<organism evidence="1 2">
    <name type="scientific">Steinernema hermaphroditum</name>
    <dbReference type="NCBI Taxonomy" id="289476"/>
    <lineage>
        <taxon>Eukaryota</taxon>
        <taxon>Metazoa</taxon>
        <taxon>Ecdysozoa</taxon>
        <taxon>Nematoda</taxon>
        <taxon>Chromadorea</taxon>
        <taxon>Rhabditida</taxon>
        <taxon>Tylenchina</taxon>
        <taxon>Panagrolaimomorpha</taxon>
        <taxon>Strongyloidoidea</taxon>
        <taxon>Steinernematidae</taxon>
        <taxon>Steinernema</taxon>
    </lineage>
</organism>
<dbReference type="EMBL" id="JAUCMV010000004">
    <property type="protein sequence ID" value="KAK0405236.1"/>
    <property type="molecule type" value="Genomic_DNA"/>
</dbReference>
<evidence type="ECO:0000313" key="2">
    <source>
        <dbReference type="Proteomes" id="UP001175271"/>
    </source>
</evidence>
<proteinExistence type="predicted"/>
<comment type="caution">
    <text evidence="1">The sequence shown here is derived from an EMBL/GenBank/DDBJ whole genome shotgun (WGS) entry which is preliminary data.</text>
</comment>
<accession>A0AA39HHD3</accession>